<keyword evidence="4 9" id="KW-0238">DNA-binding</keyword>
<dbReference type="Gene3D" id="1.10.10.10">
    <property type="entry name" value="Winged helix-like DNA-binding domain superfamily/Winged helix DNA-binding domain"/>
    <property type="match status" value="1"/>
</dbReference>
<evidence type="ECO:0000313" key="10">
    <source>
        <dbReference type="Proteomes" id="UP000249555"/>
    </source>
</evidence>
<evidence type="ECO:0000256" key="1">
    <source>
        <dbReference type="ARBA" id="ARBA00022553"/>
    </source>
</evidence>
<evidence type="ECO:0000256" key="3">
    <source>
        <dbReference type="ARBA" id="ARBA00023015"/>
    </source>
</evidence>
<dbReference type="EMBL" id="QFMX01000005">
    <property type="protein sequence ID" value="PZO74803.1"/>
    <property type="molecule type" value="Genomic_DNA"/>
</dbReference>
<evidence type="ECO:0000256" key="6">
    <source>
        <dbReference type="PROSITE-ProRule" id="PRU00169"/>
    </source>
</evidence>
<dbReference type="PROSITE" id="PS50110">
    <property type="entry name" value="RESPONSE_REGULATORY"/>
    <property type="match status" value="1"/>
</dbReference>
<dbReference type="AlphaFoldDB" id="A0A2W4YXP6"/>
<protein>
    <submittedName>
        <fullName evidence="9">DNA-binding response regulator</fullName>
    </submittedName>
</protein>
<dbReference type="GO" id="GO:0006355">
    <property type="term" value="P:regulation of DNA-templated transcription"/>
    <property type="evidence" value="ECO:0007669"/>
    <property type="project" value="InterPro"/>
</dbReference>
<feature type="modified residue" description="4-aspartylphosphate" evidence="6">
    <location>
        <position position="56"/>
    </location>
</feature>
<dbReference type="Pfam" id="PF00072">
    <property type="entry name" value="Response_reg"/>
    <property type="match status" value="1"/>
</dbReference>
<dbReference type="InterPro" id="IPR036388">
    <property type="entry name" value="WH-like_DNA-bd_sf"/>
</dbReference>
<dbReference type="SUPFAM" id="SSF52172">
    <property type="entry name" value="CheY-like"/>
    <property type="match status" value="1"/>
</dbReference>
<comment type="caution">
    <text evidence="9">The sequence shown here is derived from an EMBL/GenBank/DDBJ whole genome shotgun (WGS) entry which is preliminary data.</text>
</comment>
<evidence type="ECO:0000259" key="7">
    <source>
        <dbReference type="PROSITE" id="PS50043"/>
    </source>
</evidence>
<dbReference type="InterPro" id="IPR000792">
    <property type="entry name" value="Tscrpt_reg_LuxR_C"/>
</dbReference>
<dbReference type="GO" id="GO:0000160">
    <property type="term" value="P:phosphorelay signal transduction system"/>
    <property type="evidence" value="ECO:0007669"/>
    <property type="project" value="UniProtKB-KW"/>
</dbReference>
<dbReference type="FunFam" id="3.40.50.2300:FF:000018">
    <property type="entry name" value="DNA-binding transcriptional regulator NtrC"/>
    <property type="match status" value="1"/>
</dbReference>
<dbReference type="InterPro" id="IPR016032">
    <property type="entry name" value="Sig_transdc_resp-reg_C-effctor"/>
</dbReference>
<feature type="domain" description="Response regulatory" evidence="8">
    <location>
        <begin position="7"/>
        <end position="121"/>
    </location>
</feature>
<dbReference type="GO" id="GO:0003677">
    <property type="term" value="F:DNA binding"/>
    <property type="evidence" value="ECO:0007669"/>
    <property type="project" value="UniProtKB-KW"/>
</dbReference>
<name>A0A2W4YXP6_9SPHN</name>
<dbReference type="InterPro" id="IPR001789">
    <property type="entry name" value="Sig_transdc_resp-reg_receiver"/>
</dbReference>
<dbReference type="SMART" id="SM00421">
    <property type="entry name" value="HTH_LUXR"/>
    <property type="match status" value="1"/>
</dbReference>
<evidence type="ECO:0000313" key="9">
    <source>
        <dbReference type="EMBL" id="PZO74803.1"/>
    </source>
</evidence>
<dbReference type="Proteomes" id="UP000249555">
    <property type="component" value="Unassembled WGS sequence"/>
</dbReference>
<dbReference type="PANTHER" id="PTHR44688:SF16">
    <property type="entry name" value="DNA-BINDING TRANSCRIPTIONAL ACTIVATOR DEVR_DOSR"/>
    <property type="match status" value="1"/>
</dbReference>
<gene>
    <name evidence="9" type="primary">fixJ</name>
    <name evidence="9" type="ORF">DI640_05940</name>
</gene>
<keyword evidence="3" id="KW-0805">Transcription regulation</keyword>
<reference evidence="9 10" key="1">
    <citation type="submission" date="2017-08" db="EMBL/GenBank/DDBJ databases">
        <title>Infants hospitalized years apart are colonized by the same room-sourced microbial strains.</title>
        <authorList>
            <person name="Brooks B."/>
            <person name="Olm M.R."/>
            <person name="Firek B.A."/>
            <person name="Baker R."/>
            <person name="Thomas B.C."/>
            <person name="Morowitz M.J."/>
            <person name="Banfield J.F."/>
        </authorList>
    </citation>
    <scope>NUCLEOTIDE SEQUENCE [LARGE SCALE GENOMIC DNA]</scope>
    <source>
        <strain evidence="9">S2_018_000_R3_119</strain>
    </source>
</reference>
<dbReference type="CDD" id="cd17537">
    <property type="entry name" value="REC_FixJ"/>
    <property type="match status" value="1"/>
</dbReference>
<evidence type="ECO:0000256" key="5">
    <source>
        <dbReference type="ARBA" id="ARBA00023163"/>
    </source>
</evidence>
<dbReference type="CDD" id="cd06170">
    <property type="entry name" value="LuxR_C_like"/>
    <property type="match status" value="1"/>
</dbReference>
<accession>A0A2W4YXP6</accession>
<dbReference type="PROSITE" id="PS00622">
    <property type="entry name" value="HTH_LUXR_1"/>
    <property type="match status" value="1"/>
</dbReference>
<dbReference type="PROSITE" id="PS50043">
    <property type="entry name" value="HTH_LUXR_2"/>
    <property type="match status" value="1"/>
</dbReference>
<organism evidence="9 10">
    <name type="scientific">Sphingomonas taxi</name>
    <dbReference type="NCBI Taxonomy" id="1549858"/>
    <lineage>
        <taxon>Bacteria</taxon>
        <taxon>Pseudomonadati</taxon>
        <taxon>Pseudomonadota</taxon>
        <taxon>Alphaproteobacteria</taxon>
        <taxon>Sphingomonadales</taxon>
        <taxon>Sphingomonadaceae</taxon>
        <taxon>Sphingomonas</taxon>
    </lineage>
</organism>
<dbReference type="Gene3D" id="3.40.50.2300">
    <property type="match status" value="1"/>
</dbReference>
<evidence type="ECO:0000256" key="4">
    <source>
        <dbReference type="ARBA" id="ARBA00023125"/>
    </source>
</evidence>
<feature type="domain" description="HTH luxR-type" evidence="7">
    <location>
        <begin position="137"/>
        <end position="202"/>
    </location>
</feature>
<dbReference type="InterPro" id="IPR011006">
    <property type="entry name" value="CheY-like_superfamily"/>
</dbReference>
<dbReference type="Pfam" id="PF00196">
    <property type="entry name" value="GerE"/>
    <property type="match status" value="1"/>
</dbReference>
<dbReference type="PANTHER" id="PTHR44688">
    <property type="entry name" value="DNA-BINDING TRANSCRIPTIONAL ACTIVATOR DEVR_DOSR"/>
    <property type="match status" value="1"/>
</dbReference>
<evidence type="ECO:0000259" key="8">
    <source>
        <dbReference type="PROSITE" id="PS50110"/>
    </source>
</evidence>
<sequence length="220" mass="23831">MTDTLRTVHIVDDDEAIRQSVGFLLRKAGYAVETYPAGTHFLKAVTRETRGCVLLDVRMPDLDGFEVQARLAQTGIALPVIMLTGHGDVTLAVRAIKAGAIEFLEKPFERSALLAAIESALAHAARSDREHLAAADAVVRLAALTPRERDVLDGMVLGRPNKLIAYDLDIATRTVEVHRANLMEKLAARSLSDVLRIAFAAGLGAAQYACHPRSGQRTAR</sequence>
<keyword evidence="5" id="KW-0804">Transcription</keyword>
<dbReference type="SMART" id="SM00448">
    <property type="entry name" value="REC"/>
    <property type="match status" value="1"/>
</dbReference>
<keyword evidence="2" id="KW-0902">Two-component regulatory system</keyword>
<evidence type="ECO:0000256" key="2">
    <source>
        <dbReference type="ARBA" id="ARBA00023012"/>
    </source>
</evidence>
<keyword evidence="1 6" id="KW-0597">Phosphoprotein</keyword>
<dbReference type="PRINTS" id="PR00038">
    <property type="entry name" value="HTHLUXR"/>
</dbReference>
<proteinExistence type="predicted"/>
<dbReference type="SUPFAM" id="SSF46894">
    <property type="entry name" value="C-terminal effector domain of the bipartite response regulators"/>
    <property type="match status" value="1"/>
</dbReference>